<feature type="region of interest" description="Disordered" evidence="6">
    <location>
        <begin position="489"/>
        <end position="513"/>
    </location>
</feature>
<feature type="transmembrane region" description="Helical" evidence="7">
    <location>
        <begin position="1050"/>
        <end position="1067"/>
    </location>
</feature>
<name>A0A0B7MQW1_9FUNG</name>
<feature type="transmembrane region" description="Helical" evidence="7">
    <location>
        <begin position="1073"/>
        <end position="1095"/>
    </location>
</feature>
<feature type="transmembrane region" description="Helical" evidence="7">
    <location>
        <begin position="121"/>
        <end position="140"/>
    </location>
</feature>
<dbReference type="InterPro" id="IPR013057">
    <property type="entry name" value="AA_transpt_TM"/>
</dbReference>
<keyword evidence="4 7" id="KW-1133">Transmembrane helix</keyword>
<dbReference type="Gene3D" id="1.20.1250.20">
    <property type="entry name" value="MFS general substrate transporter like domains"/>
    <property type="match status" value="1"/>
</dbReference>
<feature type="region of interest" description="Disordered" evidence="6">
    <location>
        <begin position="714"/>
        <end position="733"/>
    </location>
</feature>
<gene>
    <name evidence="9" type="primary">PARPA_01672.1 scaffold 1359</name>
</gene>
<dbReference type="OrthoDB" id="1684102at2759"/>
<dbReference type="PANTHER" id="PTHR22950">
    <property type="entry name" value="AMINO ACID TRANSPORTER"/>
    <property type="match status" value="1"/>
</dbReference>
<evidence type="ECO:0000256" key="3">
    <source>
        <dbReference type="ARBA" id="ARBA00022692"/>
    </source>
</evidence>
<evidence type="ECO:0000256" key="4">
    <source>
        <dbReference type="ARBA" id="ARBA00022989"/>
    </source>
</evidence>
<proteinExistence type="inferred from homology"/>
<feature type="transmembrane region" description="Helical" evidence="7">
    <location>
        <begin position="929"/>
        <end position="950"/>
    </location>
</feature>
<feature type="transmembrane region" description="Helical" evidence="7">
    <location>
        <begin position="886"/>
        <end position="906"/>
    </location>
</feature>
<feature type="transmembrane region" description="Helical" evidence="7">
    <location>
        <begin position="217"/>
        <end position="235"/>
    </location>
</feature>
<feature type="compositionally biased region" description="Polar residues" evidence="6">
    <location>
        <begin position="567"/>
        <end position="581"/>
    </location>
</feature>
<comment type="similarity">
    <text evidence="2">Belongs to the amino acid/polyamine transporter 2 family.</text>
</comment>
<dbReference type="Proteomes" id="UP000054107">
    <property type="component" value="Unassembled WGS sequence"/>
</dbReference>
<feature type="transmembrane region" description="Helical" evidence="7">
    <location>
        <begin position="1005"/>
        <end position="1029"/>
    </location>
</feature>
<dbReference type="InterPro" id="IPR036259">
    <property type="entry name" value="MFS_trans_sf"/>
</dbReference>
<feature type="transmembrane region" description="Helical" evidence="7">
    <location>
        <begin position="310"/>
        <end position="331"/>
    </location>
</feature>
<feature type="transmembrane region" description="Helical" evidence="7">
    <location>
        <begin position="146"/>
        <end position="169"/>
    </location>
</feature>
<comment type="subcellular location">
    <subcellularLocation>
        <location evidence="1">Membrane</location>
        <topology evidence="1">Multi-pass membrane protein</topology>
    </subcellularLocation>
</comment>
<evidence type="ECO:0000256" key="7">
    <source>
        <dbReference type="SAM" id="Phobius"/>
    </source>
</evidence>
<sequence length="1144" mass="125895">MMADQDQDVGKKGRISSQTDSIKVLETELLSKGIKLDVQKEPSYWKLKAVILFTMLTMPVGCHYMEAKLSTLKTTSKTTMDINNTQFSILMSSVTLVNTVLPFFAGTFADDLSLFIGTIRGTLTINMIIFVGSLMVTLGANFNNYSIMLAGQVIYGLGDGIIVTFQEAIFSRWFRNKQLTIIVGCMLSMARLSEFVAKLICYPLTDLAGTYTRPITIAMILCGLSVLANLVYWAATFKGGLVTLSGRELSRLGSSSCSSPYRAYDTEDKSPDPGRFQFNYNLLLYLQGIFWMVPWLQITMSSVLSSFDDIATEFTHQVVPIVAAPLLGIYVHRYGKHLYILGAAGMILMSFALSLGPVALLTSTSLLLPYELVGIGVGLHKCANNISTTILSVMVGYVQDLTFHEGNASDDQVDLQHEYDYVMTLYLLITPQLPFQQESAGSGCQPCENDKIRREIDQSVNAKQGYREGGSYANDSSVLSSSIDRANSTARLGSSPIPSNVYGSSPKSIRSHQTYGSTDLENVLTNNSGSLFRPLSTATFNPEDGTVSVDLPEDQVAKVVKRHLVDTSPSPSLPSGSIHRSNTNEEDQGSSSNVRSVHHLPGGAITHDIYKWAEDVENEQIARRQRSQSFYVPRSEPVDPSLARLKDPGGFRRHFVVKNAARQGREPPHWMTRTFVDFLALYGHFGGEDLSDDEGDDDDDDLVEDEEYVESGLRRRRRRRRSQDGEDDEESSLLRRAQANAVQGTATPAKAVFLLLKSFVGTGVMFLPKAFYNGGLLFSTGLLTAIALISLYTFLLLVETRNKLLASFGDMGSILYGKKMRFAVLTAITFSQIGFVCAYMVFVAQNVQALLESLSQCSLRVPLPYLILGQIAIFVPLAMIRKIQKLSAFALIADLFILIGLVYLYYYDFLTLSSQGVADVEWVINYESFPMFIGTAVFTYEGVGLVIPITESMAEPEKFPKVLSGTMVFITGIFLSVGFFSYLAFGSEVQTVILLNMPGTAVVNTVQGLYALAICLSIPLQLFPAIRIVENGLFTRSGKYNNTVKWQKNVFRFASVLTCACIAIGGSGDLDKFVSLVGSLCCVPLCFIFPPLFHLKAIARTWRQRAIDTTIIIFGVLSMTYTTGITIALWSQGGEAAPISRCPA</sequence>
<feature type="transmembrane region" description="Helical" evidence="7">
    <location>
        <begin position="278"/>
        <end position="298"/>
    </location>
</feature>
<dbReference type="AlphaFoldDB" id="A0A0B7MQW1"/>
<protein>
    <recommendedName>
        <fullName evidence="8">Amino acid transporter transmembrane domain-containing protein</fullName>
    </recommendedName>
</protein>
<dbReference type="SUPFAM" id="SSF103473">
    <property type="entry name" value="MFS general substrate transporter"/>
    <property type="match status" value="1"/>
</dbReference>
<dbReference type="STRING" id="35722.A0A0B7MQW1"/>
<feature type="transmembrane region" description="Helical" evidence="7">
    <location>
        <begin position="776"/>
        <end position="798"/>
    </location>
</feature>
<reference evidence="9 10" key="1">
    <citation type="submission" date="2014-09" db="EMBL/GenBank/DDBJ databases">
        <authorList>
            <person name="Ellenberger Sabrina"/>
        </authorList>
    </citation>
    <scope>NUCLEOTIDE SEQUENCE [LARGE SCALE GENOMIC DNA]</scope>
    <source>
        <strain evidence="9 10">CBS 412.66</strain>
    </source>
</reference>
<dbReference type="InterPro" id="IPR011701">
    <property type="entry name" value="MFS"/>
</dbReference>
<evidence type="ECO:0000256" key="5">
    <source>
        <dbReference type="ARBA" id="ARBA00023136"/>
    </source>
</evidence>
<evidence type="ECO:0000313" key="10">
    <source>
        <dbReference type="Proteomes" id="UP000054107"/>
    </source>
</evidence>
<feature type="transmembrane region" description="Helical" evidence="7">
    <location>
        <begin position="87"/>
        <end position="109"/>
    </location>
</feature>
<feature type="transmembrane region" description="Helical" evidence="7">
    <location>
        <begin position="822"/>
        <end position="842"/>
    </location>
</feature>
<evidence type="ECO:0000256" key="2">
    <source>
        <dbReference type="ARBA" id="ARBA00008066"/>
    </source>
</evidence>
<feature type="domain" description="Amino acid transporter transmembrane" evidence="8">
    <location>
        <begin position="745"/>
        <end position="1127"/>
    </location>
</feature>
<dbReference type="PANTHER" id="PTHR22950:SF666">
    <property type="entry name" value="VACUOLAR AMINO ACID TRANSPORTER 4"/>
    <property type="match status" value="1"/>
</dbReference>
<evidence type="ECO:0000259" key="8">
    <source>
        <dbReference type="Pfam" id="PF01490"/>
    </source>
</evidence>
<dbReference type="Pfam" id="PF01490">
    <property type="entry name" value="Aa_trans"/>
    <property type="match status" value="1"/>
</dbReference>
<keyword evidence="10" id="KW-1185">Reference proteome</keyword>
<keyword evidence="3 7" id="KW-0812">Transmembrane</keyword>
<dbReference type="Pfam" id="PF07690">
    <property type="entry name" value="MFS_1"/>
    <property type="match status" value="1"/>
</dbReference>
<feature type="transmembrane region" description="Helical" evidence="7">
    <location>
        <begin position="862"/>
        <end position="879"/>
    </location>
</feature>
<dbReference type="GO" id="GO:0015179">
    <property type="term" value="F:L-amino acid transmembrane transporter activity"/>
    <property type="evidence" value="ECO:0007669"/>
    <property type="project" value="TreeGrafter"/>
</dbReference>
<dbReference type="EMBL" id="LN719426">
    <property type="protein sequence ID" value="CEP08361.1"/>
    <property type="molecule type" value="Genomic_DNA"/>
</dbReference>
<accession>A0A0B7MQW1</accession>
<feature type="transmembrane region" description="Helical" evidence="7">
    <location>
        <begin position="338"/>
        <end position="360"/>
    </location>
</feature>
<keyword evidence="5 7" id="KW-0472">Membrane</keyword>
<feature type="transmembrane region" description="Helical" evidence="7">
    <location>
        <begin position="1107"/>
        <end position="1130"/>
    </location>
</feature>
<feature type="transmembrane region" description="Helical" evidence="7">
    <location>
        <begin position="962"/>
        <end position="985"/>
    </location>
</feature>
<evidence type="ECO:0000256" key="1">
    <source>
        <dbReference type="ARBA" id="ARBA00004141"/>
    </source>
</evidence>
<evidence type="ECO:0000256" key="6">
    <source>
        <dbReference type="SAM" id="MobiDB-lite"/>
    </source>
</evidence>
<organism evidence="9 10">
    <name type="scientific">Parasitella parasitica</name>
    <dbReference type="NCBI Taxonomy" id="35722"/>
    <lineage>
        <taxon>Eukaryota</taxon>
        <taxon>Fungi</taxon>
        <taxon>Fungi incertae sedis</taxon>
        <taxon>Mucoromycota</taxon>
        <taxon>Mucoromycotina</taxon>
        <taxon>Mucoromycetes</taxon>
        <taxon>Mucorales</taxon>
        <taxon>Mucorineae</taxon>
        <taxon>Mucoraceae</taxon>
        <taxon>Parasitella</taxon>
    </lineage>
</organism>
<feature type="region of interest" description="Disordered" evidence="6">
    <location>
        <begin position="563"/>
        <end position="598"/>
    </location>
</feature>
<evidence type="ECO:0000313" key="9">
    <source>
        <dbReference type="EMBL" id="CEP08361.1"/>
    </source>
</evidence>
<dbReference type="GO" id="GO:0005774">
    <property type="term" value="C:vacuolar membrane"/>
    <property type="evidence" value="ECO:0007669"/>
    <property type="project" value="TreeGrafter"/>
</dbReference>